<feature type="region of interest" description="Disordered" evidence="1">
    <location>
        <begin position="355"/>
        <end position="383"/>
    </location>
</feature>
<feature type="compositionally biased region" description="Polar residues" evidence="1">
    <location>
        <begin position="312"/>
        <end position="336"/>
    </location>
</feature>
<evidence type="ECO:0000256" key="1">
    <source>
        <dbReference type="SAM" id="MobiDB-lite"/>
    </source>
</evidence>
<accession>A0A401KYM3</accession>
<proteinExistence type="predicted"/>
<organism evidence="2 3">
    <name type="scientific">Aspergillus awamori</name>
    <name type="common">Black koji mold</name>
    <dbReference type="NCBI Taxonomy" id="105351"/>
    <lineage>
        <taxon>Eukaryota</taxon>
        <taxon>Fungi</taxon>
        <taxon>Dikarya</taxon>
        <taxon>Ascomycota</taxon>
        <taxon>Pezizomycotina</taxon>
        <taxon>Eurotiomycetes</taxon>
        <taxon>Eurotiomycetidae</taxon>
        <taxon>Eurotiales</taxon>
        <taxon>Aspergillaceae</taxon>
        <taxon>Aspergillus</taxon>
    </lineage>
</organism>
<keyword evidence="3" id="KW-1185">Reference proteome</keyword>
<dbReference type="STRING" id="105351.A0A401KYM3"/>
<dbReference type="Proteomes" id="UP000286921">
    <property type="component" value="Unassembled WGS sequence"/>
</dbReference>
<comment type="caution">
    <text evidence="2">The sequence shown here is derived from an EMBL/GenBank/DDBJ whole genome shotgun (WGS) entry which is preliminary data.</text>
</comment>
<dbReference type="AlphaFoldDB" id="A0A401KYM3"/>
<gene>
    <name evidence="2" type="ORF">AAWM_07298</name>
</gene>
<reference evidence="2 3" key="1">
    <citation type="submission" date="2016-09" db="EMBL/GenBank/DDBJ databases">
        <title>Aspergillus awamori IFM 58123T.</title>
        <authorList>
            <person name="Kusuya Y."/>
            <person name="Shimizu M."/>
            <person name="Takahashi H."/>
            <person name="Yaguchi T."/>
        </authorList>
    </citation>
    <scope>NUCLEOTIDE SEQUENCE [LARGE SCALE GENOMIC DNA]</scope>
    <source>
        <strain evidence="2 3">IFM 58123</strain>
    </source>
</reference>
<evidence type="ECO:0000313" key="2">
    <source>
        <dbReference type="EMBL" id="GCB24413.1"/>
    </source>
</evidence>
<feature type="region of interest" description="Disordered" evidence="1">
    <location>
        <begin position="296"/>
        <end position="336"/>
    </location>
</feature>
<sequence>MGVAESKIIAEGLLQACERAEAKGNSTLEDGLFWRNEAIRKAAKTVGKYIPSDILSRPRRSNLKKAISQSRTRMAIPQVVEDLQKKREVLFPKAQDTLEEGQRRDLQIHHSNLPTCRTSSINHLARYYELVIKCEKDVYLNTLRLRILYVAFYTAKQQLEPGSQYEYYDITPFLAKAVMHTLLRQQSPDDIEKKLRTWIGYGERYSLLAGDLGGLGALYILPDLGGEYIWRKELPKSASNPGRISMIRTLKEQNIHVEAEGLHASAQAEVDHIVHDLLQAFQDVISHYWSGTQTFQTRQDQGSQRADEFSQADASSEPRSTVHASSTGRTGFTVSPSHADTIGLLEDRHTNQVVFSGSDNTQNTLSTPQQVSNMSNVQEPSRFDPATIDQSHQILGGPDYLDHTTMTPANYPQVFPLPPATMMPFNHPRLFLDQYTSMSPMNYPQVFPFQGEVHSSIPRLEQQRLFVRGATHSSQPFVVASG</sequence>
<evidence type="ECO:0000313" key="3">
    <source>
        <dbReference type="Proteomes" id="UP000286921"/>
    </source>
</evidence>
<feature type="compositionally biased region" description="Polar residues" evidence="1">
    <location>
        <begin position="355"/>
        <end position="379"/>
    </location>
</feature>
<name>A0A401KYM3_ASPAW</name>
<dbReference type="EMBL" id="BDHI01000017">
    <property type="protein sequence ID" value="GCB24413.1"/>
    <property type="molecule type" value="Genomic_DNA"/>
</dbReference>
<protein>
    <submittedName>
        <fullName evidence="2">Uncharacterized protein</fullName>
    </submittedName>
</protein>